<dbReference type="SMART" id="SM00320">
    <property type="entry name" value="WD40"/>
    <property type="match status" value="6"/>
</dbReference>
<dbReference type="PRINTS" id="PR00320">
    <property type="entry name" value="GPROTEINBRPT"/>
</dbReference>
<dbReference type="PANTHER" id="PTHR19879:SF9">
    <property type="entry name" value="TRANSCRIPTION INITIATION FACTOR TFIID SUBUNIT 5"/>
    <property type="match status" value="1"/>
</dbReference>
<dbReference type="Gene3D" id="2.130.10.10">
    <property type="entry name" value="YVTN repeat-like/Quinoprotein amine dehydrogenase"/>
    <property type="match status" value="2"/>
</dbReference>
<feature type="repeat" description="WD" evidence="3">
    <location>
        <begin position="151"/>
        <end position="194"/>
    </location>
</feature>
<protein>
    <submittedName>
        <fullName evidence="4">WD-40 repeat protein</fullName>
    </submittedName>
</protein>
<dbReference type="InterPro" id="IPR001680">
    <property type="entry name" value="WD40_rpt"/>
</dbReference>
<evidence type="ECO:0000256" key="3">
    <source>
        <dbReference type="PROSITE-ProRule" id="PRU00221"/>
    </source>
</evidence>
<dbReference type="PROSITE" id="PS50082">
    <property type="entry name" value="WD_REPEATS_2"/>
    <property type="match status" value="4"/>
</dbReference>
<feature type="repeat" description="WD" evidence="3">
    <location>
        <begin position="432"/>
        <end position="456"/>
    </location>
</feature>
<dbReference type="AlphaFoldDB" id="X6P6C5"/>
<evidence type="ECO:0000256" key="2">
    <source>
        <dbReference type="ARBA" id="ARBA00022737"/>
    </source>
</evidence>
<dbReference type="PANTHER" id="PTHR19879">
    <property type="entry name" value="TRANSCRIPTION INITIATION FACTOR TFIID"/>
    <property type="match status" value="1"/>
</dbReference>
<dbReference type="SUPFAM" id="SSF50978">
    <property type="entry name" value="WD40 repeat-like"/>
    <property type="match status" value="1"/>
</dbReference>
<keyword evidence="1 3" id="KW-0853">WD repeat</keyword>
<evidence type="ECO:0000256" key="1">
    <source>
        <dbReference type="ARBA" id="ARBA00022574"/>
    </source>
</evidence>
<accession>X6P6C5</accession>
<evidence type="ECO:0000313" key="4">
    <source>
        <dbReference type="EMBL" id="ETO33639.1"/>
    </source>
</evidence>
<organism evidence="4 5">
    <name type="scientific">Reticulomyxa filosa</name>
    <dbReference type="NCBI Taxonomy" id="46433"/>
    <lineage>
        <taxon>Eukaryota</taxon>
        <taxon>Sar</taxon>
        <taxon>Rhizaria</taxon>
        <taxon>Retaria</taxon>
        <taxon>Foraminifera</taxon>
        <taxon>Monothalamids</taxon>
        <taxon>Reticulomyxidae</taxon>
        <taxon>Reticulomyxa</taxon>
    </lineage>
</organism>
<dbReference type="EMBL" id="ASPP01003240">
    <property type="protein sequence ID" value="ETO33639.1"/>
    <property type="molecule type" value="Genomic_DNA"/>
</dbReference>
<feature type="repeat" description="WD" evidence="3">
    <location>
        <begin position="356"/>
        <end position="404"/>
    </location>
</feature>
<dbReference type="InterPro" id="IPR019775">
    <property type="entry name" value="WD40_repeat_CS"/>
</dbReference>
<keyword evidence="5" id="KW-1185">Reference proteome</keyword>
<dbReference type="PROSITE" id="PS00678">
    <property type="entry name" value="WD_REPEATS_1"/>
    <property type="match status" value="3"/>
</dbReference>
<keyword evidence="2" id="KW-0677">Repeat</keyword>
<dbReference type="CDD" id="cd00200">
    <property type="entry name" value="WD40"/>
    <property type="match status" value="1"/>
</dbReference>
<feature type="repeat" description="WD" evidence="3">
    <location>
        <begin position="243"/>
        <end position="286"/>
    </location>
</feature>
<dbReference type="InterPro" id="IPR015943">
    <property type="entry name" value="WD40/YVTN_repeat-like_dom_sf"/>
</dbReference>
<gene>
    <name evidence="4" type="ORF">RFI_03467</name>
</gene>
<dbReference type="InterPro" id="IPR020472">
    <property type="entry name" value="WD40_PAC1"/>
</dbReference>
<dbReference type="InterPro" id="IPR036322">
    <property type="entry name" value="WD40_repeat_dom_sf"/>
</dbReference>
<dbReference type="Pfam" id="PF00400">
    <property type="entry name" value="WD40"/>
    <property type="match status" value="7"/>
</dbReference>
<evidence type="ECO:0000313" key="5">
    <source>
        <dbReference type="Proteomes" id="UP000023152"/>
    </source>
</evidence>
<sequence>MNFLLVAKNNQQIELKKDHFNYFRQKIKNLIFNNQSQLVICVPLIQPDIFLDKLKNIYFLKTMIEIMALPSNEKQVPMQQPLVKFISVFQKTEEENLQVIIQHWIRTLNIKLGWIHDFDKLVVNYVMFFFFAKVTFMFDTFRSSSKLLKTFTGHTDWVNSVDFLTCDDGQFLCSGSDDGTVCVWDADTNERIKSFNGNSGIIYCAKFSQYDYYNYSRRIIFASSDDEIIRAWDIENDRQLQIFKGHTQCVSGIEFSSFNSGRYLCSGSYDNTVRLWDVETSKSLHVFNGHKSRVYCVDISPLQSNNNNNNNNNNDNDKKCNNIGVIGGNGYTICSGSEDNIICVWDIETAKRPILFTGHDNVVNSVKYGSNKLGNIGGANTILSASNDKSVRLWDIRSGRQIQVFNRHLLGVTCAAYSPLVVNNIEIGGYLNVICSGSLDNAIRFWDIRSNKKKLYVINGDYKEDDGIRCLTFVSLQKTGHNNEQKSNNYCDVIKDIATSLFLNKFGLISIFTHLKFRMLFL</sequence>
<reference evidence="4 5" key="1">
    <citation type="journal article" date="2013" name="Curr. Biol.">
        <title>The Genome of the Foraminiferan Reticulomyxa filosa.</title>
        <authorList>
            <person name="Glockner G."/>
            <person name="Hulsmann N."/>
            <person name="Schleicher M."/>
            <person name="Noegel A.A."/>
            <person name="Eichinger L."/>
            <person name="Gallinger C."/>
            <person name="Pawlowski J."/>
            <person name="Sierra R."/>
            <person name="Euteneuer U."/>
            <person name="Pillet L."/>
            <person name="Moustafa A."/>
            <person name="Platzer M."/>
            <person name="Groth M."/>
            <person name="Szafranski K."/>
            <person name="Schliwa M."/>
        </authorList>
    </citation>
    <scope>NUCLEOTIDE SEQUENCE [LARGE SCALE GENOMIC DNA]</scope>
</reference>
<dbReference type="PROSITE" id="PS50294">
    <property type="entry name" value="WD_REPEATS_REGION"/>
    <property type="match status" value="3"/>
</dbReference>
<comment type="caution">
    <text evidence="4">The sequence shown here is derived from an EMBL/GenBank/DDBJ whole genome shotgun (WGS) entry which is preliminary data.</text>
</comment>
<proteinExistence type="predicted"/>
<dbReference type="Proteomes" id="UP000023152">
    <property type="component" value="Unassembled WGS sequence"/>
</dbReference>
<name>X6P6C5_RETFI</name>